<dbReference type="InterPro" id="IPR026444">
    <property type="entry name" value="Secre_tail"/>
</dbReference>
<sequence>MLLHSAFCEEETLSIEDIDSSGESNLFDGYPNPFNSTVTIRGTFEGILTYYIYDISGRLILTKNFNSDKSFDIDLKSIESGTYILLIETDFEISSSKIIKL</sequence>
<gene>
    <name evidence="3" type="ORF">G3O08_16335</name>
</gene>
<dbReference type="Proteomes" id="UP000486602">
    <property type="component" value="Unassembled WGS sequence"/>
</dbReference>
<accession>A0A7K3WTQ3</accession>
<dbReference type="Pfam" id="PF18962">
    <property type="entry name" value="Por_Secre_tail"/>
    <property type="match status" value="1"/>
</dbReference>
<keyword evidence="4" id="KW-1185">Reference proteome</keyword>
<dbReference type="EMBL" id="JAAGVY010000039">
    <property type="protein sequence ID" value="NEN25069.1"/>
    <property type="molecule type" value="Genomic_DNA"/>
</dbReference>
<keyword evidence="1" id="KW-0732">Signal</keyword>
<proteinExistence type="predicted"/>
<comment type="caution">
    <text evidence="3">The sequence shown here is derived from an EMBL/GenBank/DDBJ whole genome shotgun (WGS) entry which is preliminary data.</text>
</comment>
<name>A0A7K3WTQ3_9FLAO</name>
<feature type="domain" description="Secretion system C-terminal sorting" evidence="2">
    <location>
        <begin position="30"/>
        <end position="99"/>
    </location>
</feature>
<evidence type="ECO:0000313" key="4">
    <source>
        <dbReference type="Proteomes" id="UP000486602"/>
    </source>
</evidence>
<reference evidence="3 4" key="1">
    <citation type="submission" date="2020-02" db="EMBL/GenBank/DDBJ databases">
        <title>Out from the shadows clarifying the taxonomy of the family Cryomorphaceae and related taxa by utilizing the GTDB taxonomic framework.</title>
        <authorList>
            <person name="Bowman J.P."/>
        </authorList>
    </citation>
    <scope>NUCLEOTIDE SEQUENCE [LARGE SCALE GENOMIC DNA]</scope>
    <source>
        <strain evidence="3 4">QSSC 1-22</strain>
    </source>
</reference>
<evidence type="ECO:0000313" key="3">
    <source>
        <dbReference type="EMBL" id="NEN25069.1"/>
    </source>
</evidence>
<dbReference type="AlphaFoldDB" id="A0A7K3WTQ3"/>
<dbReference type="RefSeq" id="WP_163286512.1">
    <property type="nucleotide sequence ID" value="NZ_JAAGVY010000039.1"/>
</dbReference>
<evidence type="ECO:0000259" key="2">
    <source>
        <dbReference type="Pfam" id="PF18962"/>
    </source>
</evidence>
<organism evidence="3 4">
    <name type="scientific">Cryomorpha ignava</name>
    <dbReference type="NCBI Taxonomy" id="101383"/>
    <lineage>
        <taxon>Bacteria</taxon>
        <taxon>Pseudomonadati</taxon>
        <taxon>Bacteroidota</taxon>
        <taxon>Flavobacteriia</taxon>
        <taxon>Flavobacteriales</taxon>
        <taxon>Cryomorphaceae</taxon>
        <taxon>Cryomorpha</taxon>
    </lineage>
</organism>
<evidence type="ECO:0000256" key="1">
    <source>
        <dbReference type="ARBA" id="ARBA00022729"/>
    </source>
</evidence>
<protein>
    <submittedName>
        <fullName evidence="3">T9SS type A sorting domain-containing protein</fullName>
    </submittedName>
</protein>
<dbReference type="NCBIfam" id="TIGR04183">
    <property type="entry name" value="Por_Secre_tail"/>
    <property type="match status" value="1"/>
</dbReference>